<keyword evidence="3" id="KW-1185">Reference proteome</keyword>
<dbReference type="Gene3D" id="3.40.50.720">
    <property type="entry name" value="NAD(P)-binding Rossmann-like Domain"/>
    <property type="match status" value="1"/>
</dbReference>
<organism evidence="2 3">
    <name type="scientific">Falsihalocynthiibacter arcticus</name>
    <dbReference type="NCBI Taxonomy" id="1579316"/>
    <lineage>
        <taxon>Bacteria</taxon>
        <taxon>Pseudomonadati</taxon>
        <taxon>Pseudomonadota</taxon>
        <taxon>Alphaproteobacteria</taxon>
        <taxon>Rhodobacterales</taxon>
        <taxon>Roseobacteraceae</taxon>
        <taxon>Falsihalocynthiibacter</taxon>
    </lineage>
</organism>
<accession>A0A126UV04</accession>
<gene>
    <name evidence="2" type="ORF">RC74_00045</name>
</gene>
<dbReference type="PANTHER" id="PTHR33303:SF2">
    <property type="entry name" value="COA-BINDING DOMAIN-CONTAINING PROTEIN"/>
    <property type="match status" value="1"/>
</dbReference>
<feature type="domain" description="CoA-binding" evidence="1">
    <location>
        <begin position="12"/>
        <end position="110"/>
    </location>
</feature>
<evidence type="ECO:0000313" key="2">
    <source>
        <dbReference type="EMBL" id="AML49890.1"/>
    </source>
</evidence>
<proteinExistence type="predicted"/>
<protein>
    <submittedName>
        <fullName evidence="2">CoA-binding protein</fullName>
    </submittedName>
</protein>
<dbReference type="KEGG" id="hat:RC74_00045"/>
<dbReference type="PANTHER" id="PTHR33303">
    <property type="entry name" value="CYTOPLASMIC PROTEIN-RELATED"/>
    <property type="match status" value="1"/>
</dbReference>
<dbReference type="AlphaFoldDB" id="A0A126UV04"/>
<dbReference type="InterPro" id="IPR003781">
    <property type="entry name" value="CoA-bd"/>
</dbReference>
<dbReference type="SUPFAM" id="SSF51735">
    <property type="entry name" value="NAD(P)-binding Rossmann-fold domains"/>
    <property type="match status" value="1"/>
</dbReference>
<evidence type="ECO:0000313" key="3">
    <source>
        <dbReference type="Proteomes" id="UP000070371"/>
    </source>
</evidence>
<dbReference type="STRING" id="1579316.RC74_00045"/>
<dbReference type="RefSeq" id="WP_039002545.1">
    <property type="nucleotide sequence ID" value="NZ_CP014327.1"/>
</dbReference>
<dbReference type="SMART" id="SM00881">
    <property type="entry name" value="CoA_binding"/>
    <property type="match status" value="1"/>
</dbReference>
<dbReference type="Pfam" id="PF13380">
    <property type="entry name" value="CoA_binding_2"/>
    <property type="match status" value="1"/>
</dbReference>
<reference evidence="2 3" key="1">
    <citation type="submission" date="2016-02" db="EMBL/GenBank/DDBJ databases">
        <title>Complete genome sequence of Halocynthiibacter arcticus PAMC 20958t from arctic marine sediment.</title>
        <authorList>
            <person name="Lee Y.M."/>
            <person name="Baek K."/>
            <person name="Lee H.K."/>
            <person name="Shin S.C."/>
        </authorList>
    </citation>
    <scope>NUCLEOTIDE SEQUENCE [LARGE SCALE GENOMIC DNA]</scope>
    <source>
        <strain evidence="2">PAMC 20958</strain>
    </source>
</reference>
<name>A0A126UV04_9RHOB</name>
<dbReference type="InterPro" id="IPR036291">
    <property type="entry name" value="NAD(P)-bd_dom_sf"/>
</dbReference>
<evidence type="ECO:0000259" key="1">
    <source>
        <dbReference type="SMART" id="SM00881"/>
    </source>
</evidence>
<dbReference type="Proteomes" id="UP000070371">
    <property type="component" value="Chromosome"/>
</dbReference>
<dbReference type="EMBL" id="CP014327">
    <property type="protein sequence ID" value="AML49890.1"/>
    <property type="molecule type" value="Genomic_DNA"/>
</dbReference>
<dbReference type="OrthoDB" id="9804695at2"/>
<sequence length="141" mass="15952">MNYTDQSLREIFIDTKVIACVGMSKKPERASYYVSEFLKDKGFRIIPVNPVYVGQTLLGEPVRTSLTAIEADIEVDMIDIFRKSEDVLPVVEEALARFPNLKVIWMQLGIENAQAAELAEARGVTVIQNRCPKIEYPRLFG</sequence>